<keyword evidence="1" id="KW-0812">Transmembrane</keyword>
<keyword evidence="1" id="KW-1133">Transmembrane helix</keyword>
<organism evidence="2 3">
    <name type="scientific">Phycomyces blakesleeanus</name>
    <dbReference type="NCBI Taxonomy" id="4837"/>
    <lineage>
        <taxon>Eukaryota</taxon>
        <taxon>Fungi</taxon>
        <taxon>Fungi incertae sedis</taxon>
        <taxon>Mucoromycota</taxon>
        <taxon>Mucoromycotina</taxon>
        <taxon>Mucoromycetes</taxon>
        <taxon>Mucorales</taxon>
        <taxon>Phycomycetaceae</taxon>
        <taxon>Phycomyces</taxon>
    </lineage>
</organism>
<keyword evidence="1" id="KW-0472">Membrane</keyword>
<gene>
    <name evidence="2" type="ORF">J3Q64DRAFT_1700730</name>
</gene>
<dbReference type="EMBL" id="JBCLYO010000016">
    <property type="protein sequence ID" value="KAL0081805.1"/>
    <property type="molecule type" value="Genomic_DNA"/>
</dbReference>
<dbReference type="Proteomes" id="UP001448207">
    <property type="component" value="Unassembled WGS sequence"/>
</dbReference>
<feature type="transmembrane region" description="Helical" evidence="1">
    <location>
        <begin position="12"/>
        <end position="34"/>
    </location>
</feature>
<evidence type="ECO:0000256" key="1">
    <source>
        <dbReference type="SAM" id="Phobius"/>
    </source>
</evidence>
<protein>
    <submittedName>
        <fullName evidence="2">Uncharacterized protein</fullName>
    </submittedName>
</protein>
<evidence type="ECO:0000313" key="2">
    <source>
        <dbReference type="EMBL" id="KAL0081805.1"/>
    </source>
</evidence>
<accession>A0ABR3AT23</accession>
<evidence type="ECO:0000313" key="3">
    <source>
        <dbReference type="Proteomes" id="UP001448207"/>
    </source>
</evidence>
<name>A0ABR3AT23_PHYBL</name>
<sequence length="103" mass="11891">MVHNKTSVLPTISIMINVLITLLTRLLVVWNVYFNFTPTENILSFVSVSFAIPFTIPSSNTPIKKCIHDYQPIEERSLDVLDLEADTCTYSFIYLYEFKLNKP</sequence>
<comment type="caution">
    <text evidence="2">The sequence shown here is derived from an EMBL/GenBank/DDBJ whole genome shotgun (WGS) entry which is preliminary data.</text>
</comment>
<reference evidence="2 3" key="1">
    <citation type="submission" date="2024-04" db="EMBL/GenBank/DDBJ databases">
        <title>Symmetric and asymmetric DNA N6-adenine methylation regulates different biological responses in Mucorales.</title>
        <authorList>
            <consortium name="Lawrence Berkeley National Laboratory"/>
            <person name="Lax C."/>
            <person name="Mondo S.J."/>
            <person name="Osorio-Concepcion M."/>
            <person name="Muszewska A."/>
            <person name="Corrochano-Luque M."/>
            <person name="Gutierrez G."/>
            <person name="Riley R."/>
            <person name="Lipzen A."/>
            <person name="Guo J."/>
            <person name="Hundley H."/>
            <person name="Amirebrahimi M."/>
            <person name="Ng V."/>
            <person name="Lorenzo-Gutierrez D."/>
            <person name="Binder U."/>
            <person name="Yang J."/>
            <person name="Song Y."/>
            <person name="Canovas D."/>
            <person name="Navarro E."/>
            <person name="Freitag M."/>
            <person name="Gabaldon T."/>
            <person name="Grigoriev I.V."/>
            <person name="Corrochano L.M."/>
            <person name="Nicolas F.E."/>
            <person name="Garre V."/>
        </authorList>
    </citation>
    <scope>NUCLEOTIDE SEQUENCE [LARGE SCALE GENOMIC DNA]</scope>
    <source>
        <strain evidence="2 3">L51</strain>
    </source>
</reference>
<keyword evidence="3" id="KW-1185">Reference proteome</keyword>
<proteinExistence type="predicted"/>